<feature type="non-terminal residue" evidence="6">
    <location>
        <position position="215"/>
    </location>
</feature>
<dbReference type="InterPro" id="IPR036661">
    <property type="entry name" value="Luciferase-like_sf"/>
</dbReference>
<evidence type="ECO:0000259" key="5">
    <source>
        <dbReference type="Pfam" id="PF00296"/>
    </source>
</evidence>
<dbReference type="RefSeq" id="WP_131830594.1">
    <property type="nucleotide sequence ID" value="NZ_MIJD01000623.1"/>
</dbReference>
<evidence type="ECO:0000256" key="4">
    <source>
        <dbReference type="ARBA" id="ARBA00023033"/>
    </source>
</evidence>
<sequence length="215" mass="23790">MDVGLFLNTQWHKHETASVADITAQANAARDAGFDSVWLPHHYLTEPMQMMQPFTLLGYLVPETGNMLLGMDILLLPMLSPTMVAEEWATLDVLSGGRAVLGVGMGARPEEFEAMGVPRRERAPRMAESVELIRRLWTEDRVTFKGRFYSVTDAGIGLRPVQPGGPPIFIAAMADAAVDRAARIGDGWLIAPNDDLGKVQGHVQTYREALRRHNR</sequence>
<keyword evidence="4" id="KW-0503">Monooxygenase</keyword>
<gene>
    <name evidence="6" type="ORF">BV510_30145</name>
</gene>
<dbReference type="PANTHER" id="PTHR42847">
    <property type="entry name" value="ALKANESULFONATE MONOOXYGENASE"/>
    <property type="match status" value="1"/>
</dbReference>
<name>A0A1T3VSV2_9MYCO</name>
<dbReference type="Pfam" id="PF00296">
    <property type="entry name" value="Bac_luciferase"/>
    <property type="match status" value="1"/>
</dbReference>
<reference evidence="6 7" key="1">
    <citation type="submission" date="2016-09" db="EMBL/GenBank/DDBJ databases">
        <title>genome sequences of unsequenced Mycobacteria.</title>
        <authorList>
            <person name="Greninger A.L."/>
            <person name="Jerome K.R."/>
            <person name="Mcnair B."/>
            <person name="Wallis C."/>
            <person name="Fang F."/>
        </authorList>
    </citation>
    <scope>NUCLEOTIDE SEQUENCE [LARGE SCALE GENOMIC DNA]</scope>
    <source>
        <strain evidence="6 7">BM1</strain>
    </source>
</reference>
<organism evidence="6 7">
    <name type="scientific">Mycolicibacterium diernhoferi</name>
    <dbReference type="NCBI Taxonomy" id="1801"/>
    <lineage>
        <taxon>Bacteria</taxon>
        <taxon>Bacillati</taxon>
        <taxon>Actinomycetota</taxon>
        <taxon>Actinomycetes</taxon>
        <taxon>Mycobacteriales</taxon>
        <taxon>Mycobacteriaceae</taxon>
        <taxon>Mycolicibacterium</taxon>
    </lineage>
</organism>
<keyword evidence="3" id="KW-0560">Oxidoreductase</keyword>
<dbReference type="PANTHER" id="PTHR42847:SF4">
    <property type="entry name" value="ALKANESULFONATE MONOOXYGENASE-RELATED"/>
    <property type="match status" value="1"/>
</dbReference>
<evidence type="ECO:0000256" key="3">
    <source>
        <dbReference type="ARBA" id="ARBA00023002"/>
    </source>
</evidence>
<comment type="caution">
    <text evidence="6">The sequence shown here is derived from an EMBL/GenBank/DDBJ whole genome shotgun (WGS) entry which is preliminary data.</text>
</comment>
<dbReference type="Proteomes" id="UP000191039">
    <property type="component" value="Unassembled WGS sequence"/>
</dbReference>
<evidence type="ECO:0000313" key="7">
    <source>
        <dbReference type="Proteomes" id="UP000191039"/>
    </source>
</evidence>
<accession>A0A1T3VSV2</accession>
<protein>
    <recommendedName>
        <fullName evidence="5">Luciferase-like domain-containing protein</fullName>
    </recommendedName>
</protein>
<proteinExistence type="predicted"/>
<dbReference type="EMBL" id="MIJD01000623">
    <property type="protein sequence ID" value="OPE44840.1"/>
    <property type="molecule type" value="Genomic_DNA"/>
</dbReference>
<feature type="domain" description="Luciferase-like" evidence="5">
    <location>
        <begin position="1"/>
        <end position="215"/>
    </location>
</feature>
<dbReference type="InterPro" id="IPR011251">
    <property type="entry name" value="Luciferase-like_dom"/>
</dbReference>
<evidence type="ECO:0000256" key="1">
    <source>
        <dbReference type="ARBA" id="ARBA00022630"/>
    </source>
</evidence>
<evidence type="ECO:0000256" key="2">
    <source>
        <dbReference type="ARBA" id="ARBA00022643"/>
    </source>
</evidence>
<keyword evidence="2" id="KW-0288">FMN</keyword>
<dbReference type="AlphaFoldDB" id="A0A1T3VSV2"/>
<dbReference type="InterPro" id="IPR050172">
    <property type="entry name" value="SsuD_RutA_monooxygenase"/>
</dbReference>
<dbReference type="Gene3D" id="3.20.20.30">
    <property type="entry name" value="Luciferase-like domain"/>
    <property type="match status" value="1"/>
</dbReference>
<dbReference type="SUPFAM" id="SSF51679">
    <property type="entry name" value="Bacterial luciferase-like"/>
    <property type="match status" value="1"/>
</dbReference>
<keyword evidence="1" id="KW-0285">Flavoprotein</keyword>
<evidence type="ECO:0000313" key="6">
    <source>
        <dbReference type="EMBL" id="OPE44840.1"/>
    </source>
</evidence>
<dbReference type="GO" id="GO:0046306">
    <property type="term" value="P:alkanesulfonate catabolic process"/>
    <property type="evidence" value="ECO:0007669"/>
    <property type="project" value="TreeGrafter"/>
</dbReference>
<dbReference type="GO" id="GO:0008726">
    <property type="term" value="F:alkanesulfonate monooxygenase activity"/>
    <property type="evidence" value="ECO:0007669"/>
    <property type="project" value="TreeGrafter"/>
</dbReference>